<dbReference type="AlphaFoldDB" id="A0A918J295"/>
<reference evidence="1" key="2">
    <citation type="submission" date="2020-09" db="EMBL/GenBank/DDBJ databases">
        <authorList>
            <person name="Sun Q."/>
            <person name="Ohkuma M."/>
        </authorList>
    </citation>
    <scope>NUCLEOTIDE SEQUENCE</scope>
    <source>
        <strain evidence="1">JCM 4490</strain>
    </source>
</reference>
<name>A0A918J295_9ACTN</name>
<sequence>METPVAEAWAKAAERAAFTTAVAFVAEDAAVRSTPVVEGPAKAVPARPVAAVVTATATATERMCGLRNLIVVPSIEDGRGRQPPLDAAQLGATGACRAPGDTLTDRSCPRKAGMIHFAGS</sequence>
<organism evidence="1 2">
    <name type="scientific">Streptomyces lucensis JCM 4490</name>
    <dbReference type="NCBI Taxonomy" id="1306176"/>
    <lineage>
        <taxon>Bacteria</taxon>
        <taxon>Bacillati</taxon>
        <taxon>Actinomycetota</taxon>
        <taxon>Actinomycetes</taxon>
        <taxon>Kitasatosporales</taxon>
        <taxon>Streptomycetaceae</taxon>
        <taxon>Streptomyces</taxon>
    </lineage>
</organism>
<proteinExistence type="predicted"/>
<evidence type="ECO:0000313" key="2">
    <source>
        <dbReference type="Proteomes" id="UP000620224"/>
    </source>
</evidence>
<comment type="caution">
    <text evidence="1">The sequence shown here is derived from an EMBL/GenBank/DDBJ whole genome shotgun (WGS) entry which is preliminary data.</text>
</comment>
<reference evidence="1" key="1">
    <citation type="journal article" date="2014" name="Int. J. Syst. Evol. Microbiol.">
        <title>Complete genome sequence of Corynebacterium casei LMG S-19264T (=DSM 44701T), isolated from a smear-ripened cheese.</title>
        <authorList>
            <consortium name="US DOE Joint Genome Institute (JGI-PGF)"/>
            <person name="Walter F."/>
            <person name="Albersmeier A."/>
            <person name="Kalinowski J."/>
            <person name="Ruckert C."/>
        </authorList>
    </citation>
    <scope>NUCLEOTIDE SEQUENCE</scope>
    <source>
        <strain evidence="1">JCM 4490</strain>
    </source>
</reference>
<protein>
    <submittedName>
        <fullName evidence="1">Uncharacterized protein</fullName>
    </submittedName>
</protein>
<dbReference type="Proteomes" id="UP000620224">
    <property type="component" value="Unassembled WGS sequence"/>
</dbReference>
<gene>
    <name evidence="1" type="ORF">GCM10010503_16240</name>
</gene>
<keyword evidence="2" id="KW-1185">Reference proteome</keyword>
<evidence type="ECO:0000313" key="1">
    <source>
        <dbReference type="EMBL" id="GGW40872.1"/>
    </source>
</evidence>
<dbReference type="EMBL" id="BMUE01000003">
    <property type="protein sequence ID" value="GGW40872.1"/>
    <property type="molecule type" value="Genomic_DNA"/>
</dbReference>
<accession>A0A918J295</accession>